<dbReference type="SUPFAM" id="SSF51445">
    <property type="entry name" value="(Trans)glycosidases"/>
    <property type="match status" value="1"/>
</dbReference>
<dbReference type="SMART" id="SM00494">
    <property type="entry name" value="ChtBD2"/>
    <property type="match status" value="3"/>
</dbReference>
<dbReference type="Proteomes" id="UP001566132">
    <property type="component" value="Unassembled WGS sequence"/>
</dbReference>
<comment type="similarity">
    <text evidence="1">Belongs to the glycosyl hydrolase 18 family. Chitinase class II subfamily.</text>
</comment>
<evidence type="ECO:0008006" key="8">
    <source>
        <dbReference type="Google" id="ProtNLM"/>
    </source>
</evidence>
<dbReference type="Gene3D" id="3.20.20.80">
    <property type="entry name" value="Glycosidases"/>
    <property type="match status" value="1"/>
</dbReference>
<feature type="domain" description="Chitin-binding type-2" evidence="4">
    <location>
        <begin position="372"/>
        <end position="437"/>
    </location>
</feature>
<evidence type="ECO:0000256" key="2">
    <source>
        <dbReference type="ARBA" id="ARBA00022669"/>
    </source>
</evidence>
<dbReference type="InterPro" id="IPR029070">
    <property type="entry name" value="Chitinase_insertion_sf"/>
</dbReference>
<dbReference type="InterPro" id="IPR002557">
    <property type="entry name" value="Chitin-bd_dom"/>
</dbReference>
<comment type="caution">
    <text evidence="6">The sequence shown here is derived from an EMBL/GenBank/DDBJ whole genome shotgun (WGS) entry which is preliminary data.</text>
</comment>
<dbReference type="Pfam" id="PF01607">
    <property type="entry name" value="CBM_14"/>
    <property type="match status" value="3"/>
</dbReference>
<feature type="signal peptide" evidence="3">
    <location>
        <begin position="1"/>
        <end position="17"/>
    </location>
</feature>
<keyword evidence="7" id="KW-1185">Reference proteome</keyword>
<dbReference type="SMART" id="SM00636">
    <property type="entry name" value="Glyco_18"/>
    <property type="match status" value="1"/>
</dbReference>
<organism evidence="6 7">
    <name type="scientific">Hypothenemus hampei</name>
    <name type="common">Coffee berry borer</name>
    <dbReference type="NCBI Taxonomy" id="57062"/>
    <lineage>
        <taxon>Eukaryota</taxon>
        <taxon>Metazoa</taxon>
        <taxon>Ecdysozoa</taxon>
        <taxon>Arthropoda</taxon>
        <taxon>Hexapoda</taxon>
        <taxon>Insecta</taxon>
        <taxon>Pterygota</taxon>
        <taxon>Neoptera</taxon>
        <taxon>Endopterygota</taxon>
        <taxon>Coleoptera</taxon>
        <taxon>Polyphaga</taxon>
        <taxon>Cucujiformia</taxon>
        <taxon>Curculionidae</taxon>
        <taxon>Scolytinae</taxon>
        <taxon>Hypothenemus</taxon>
    </lineage>
</organism>
<evidence type="ECO:0000256" key="3">
    <source>
        <dbReference type="SAM" id="SignalP"/>
    </source>
</evidence>
<evidence type="ECO:0000256" key="1">
    <source>
        <dbReference type="ARBA" id="ARBA00009121"/>
    </source>
</evidence>
<proteinExistence type="inferred from homology"/>
<sequence>MKLLLLLVINIGQLVVAERGNNCETKSLSTSKLICYYSGSNWNDINGCYCTHVVVPLQADFTRVKERFKGVKIYVSISEFSEKLINLLNATKIDGLEINLKKFTSKHDIADFITTTRTKMSNNLDIILAVPPRADLLAKYFDFKALSKSVDYFVLQTAFLSSNENVTFHPSRLSGMWDMQNIDSVVDLVNGLGAPLSKLIITSPVQAFEFKLLNPKMTAPGSPAMEVRSITRSQLCSLMQDNRKNWTLERDDDQTGLYIFNKNQWIAFDDSKSIDIKAKYSRIRGLAGVALKDLSQDGGTECGTTILEAAYNGLSRQSRAPRGAVLHSLERELIINGGTPYESLIQVSPFKISRVIDTEGAIHVVRQDSRTEFHCSRQGYFIHPRSCNRFYRCVKFDQQSEDYNVFEFDCPTGLAFDERVEVCVWPGSLPHGAPCSGSSEIAPVPKGRFDCPSHPGYYADPENCRWFFACLDHGRSSLTAYEFRCPYGLVFDGNRLVCEWPWLVPKCAQSFVQDQGYGTNLNNYDGFGVLKTIQFGGTYGNGVPTSATVYSNVGTGGLGLGYRNFDGVLNYKEAQSFENSEFGYQGYQSQSQGTSGLQGNAGGHQYEVREDKEENYASGVAGNINIIGGGYSAVGTLSNAGSVSDSSGVISVTPRVPIVAAVPVPSIKTVTGFDTIDGGVVANIPELQYKVSKSLEAAGLSTNLSRSFVNFVATAAPTLASAKKSEIYVSTTERPVNLHTVANQNILNGGSYNYEKSLVQLEQRPLQVDVLSTLSTSRPFTSGLHQPPVFISTTPSPQVLVEPSSYTSYTEQKPLVPSYQKYYVDHPVVQQEATPYTYQNVAFQAAKVTPRPFLIQSTHPQVIVTPRPVEHSKIQEENFVGYTYSTPSVHLVETPPVTARPIVNIPATSAVVSSNFNHASFSKINAENHANYNNIRYTNVKPTLQSEKSFSSTPKPIITGYYNLGSISNTLNSENSGYHYVKPSVQLVETHSPVTYSPLRPDKVSIYSETPAISSNYVNLASSSSLFGDSKQNFGYVYPKPSVQLIETPKVIYSTPKSVETPVQPAIVSSYFNLLSNSKNQENRIQKTKIGYAYPKPAEIPIQPAIVSSHFNFASTTSRSQEDHLQQAVSGYTYAKPSVQFIESPVVTSKPVSIPRYFNFASSGAKTHEGQFHQSDIRYAIPKPSVQLVQTPVVTAKPVEVPLQPVTSTVSSNYINIGLLSSDSARQDVNQVNVGYSYPSKPPIQLIQNPAISYSTPKSVETSAQPAVVSNYFNFISNAKNQEHQIQEEKIGYSYSKPSIEFVNTPTVTANPVEISATPAVFTNFATKIQENQQIGYKYSKPRIEFNEVPVVTSKPVTPAVVSSYFNLASGGQAIKTQQSVGYSYPKPSVQLIETPVVTPKPAEVPHNPALVSNYVPTSQLVYSTPKSVEGSRHPVTPATISSYYSVPTYSKTNVEILPKPVQVPAHPVAPAVVSSYFNLGSSKSKSQTDYYYPNPPLEFKEFPVVSTTKPIQTVYNSKPAIVTSNINLQPITPKTAIFNYVPKQTPAVLYTSTSKPQKPAVVTSYFNFQSSKGYDYPKPSIDFQEEPQPVQEIAAVKKTAYVTGQYQQNYNKVKTYLQSSTARPTFATTIGLKKAPAVEYLPVPTRVASTVRPSSRYSVSSLDDQYFYKDVIKTSTVVPSRNYLPSTTYKVAKVIENFVAPEVTTPSKGYLPAPKVILSSTTRAPEITTLSRQYLPAKTRERIRTDAVTIIKSNDAHPLLSAKLGAQCTCVNDKLTLRRKQKVVLEAQEDDDDDFSDNKEDIVSDKEIVKAVKTGLKLVKQAAKIGAREGVKEELSKKIRNDGLECQRAGLFRHPTQCNKFYSCRWDCTKNKFTLHVFNCPVHLTFDNSLGACNWPSQGPACVENTLITSD</sequence>
<feature type="domain" description="GH18" evidence="5">
    <location>
        <begin position="1"/>
        <end position="317"/>
    </location>
</feature>
<dbReference type="PROSITE" id="PS50940">
    <property type="entry name" value="CHIT_BIND_II"/>
    <property type="match status" value="3"/>
</dbReference>
<evidence type="ECO:0000259" key="4">
    <source>
        <dbReference type="PROSITE" id="PS50940"/>
    </source>
</evidence>
<dbReference type="PANTHER" id="PTHR11177">
    <property type="entry name" value="CHITINASE"/>
    <property type="match status" value="1"/>
</dbReference>
<dbReference type="InterPro" id="IPR036508">
    <property type="entry name" value="Chitin-bd_dom_sf"/>
</dbReference>
<dbReference type="GO" id="GO:0008061">
    <property type="term" value="F:chitin binding"/>
    <property type="evidence" value="ECO:0007669"/>
    <property type="project" value="UniProtKB-KW"/>
</dbReference>
<dbReference type="PANTHER" id="PTHR11177:SF235">
    <property type="entry name" value="CHITINASE-LIKE PROTEIN IDGF1-RELATED"/>
    <property type="match status" value="1"/>
</dbReference>
<accession>A0ABD1EHD0</accession>
<evidence type="ECO:0000259" key="5">
    <source>
        <dbReference type="PROSITE" id="PS51910"/>
    </source>
</evidence>
<dbReference type="Pfam" id="PF00704">
    <property type="entry name" value="Glyco_hydro_18"/>
    <property type="match status" value="1"/>
</dbReference>
<dbReference type="InterPro" id="IPR001223">
    <property type="entry name" value="Glyco_hydro18_cat"/>
</dbReference>
<dbReference type="InterPro" id="IPR017853">
    <property type="entry name" value="GH"/>
</dbReference>
<evidence type="ECO:0000313" key="6">
    <source>
        <dbReference type="EMBL" id="KAL1494105.1"/>
    </source>
</evidence>
<feature type="domain" description="Chitin-binding type-2" evidence="4">
    <location>
        <begin position="1844"/>
        <end position="1905"/>
    </location>
</feature>
<evidence type="ECO:0000313" key="7">
    <source>
        <dbReference type="Proteomes" id="UP001566132"/>
    </source>
</evidence>
<protein>
    <recommendedName>
        <fullName evidence="8">Chitinase</fullName>
    </recommendedName>
</protein>
<gene>
    <name evidence="6" type="ORF">ABEB36_009756</name>
</gene>
<dbReference type="Gene3D" id="3.10.50.10">
    <property type="match status" value="1"/>
</dbReference>
<keyword evidence="2" id="KW-0147">Chitin-binding</keyword>
<dbReference type="Gene3D" id="2.170.140.10">
    <property type="entry name" value="Chitin binding domain"/>
    <property type="match status" value="3"/>
</dbReference>
<dbReference type="EMBL" id="JBDJPC010000007">
    <property type="protein sequence ID" value="KAL1494105.1"/>
    <property type="molecule type" value="Genomic_DNA"/>
</dbReference>
<feature type="chain" id="PRO_5044810509" description="Chitinase" evidence="3">
    <location>
        <begin position="18"/>
        <end position="1912"/>
    </location>
</feature>
<dbReference type="SUPFAM" id="SSF57625">
    <property type="entry name" value="Invertebrate chitin-binding proteins"/>
    <property type="match status" value="3"/>
</dbReference>
<feature type="domain" description="Chitin-binding type-2" evidence="4">
    <location>
        <begin position="448"/>
        <end position="509"/>
    </location>
</feature>
<dbReference type="PROSITE" id="PS51910">
    <property type="entry name" value="GH18_2"/>
    <property type="match status" value="1"/>
</dbReference>
<dbReference type="InterPro" id="IPR050314">
    <property type="entry name" value="Glycosyl_Hydrlase_18"/>
</dbReference>
<keyword evidence="3" id="KW-0732">Signal</keyword>
<dbReference type="InterPro" id="IPR011583">
    <property type="entry name" value="Chitinase_II/V-like_cat"/>
</dbReference>
<reference evidence="6 7" key="1">
    <citation type="submission" date="2024-05" db="EMBL/GenBank/DDBJ databases">
        <title>Genetic variation in Jamaican populations of the coffee berry borer (Hypothenemus hampei).</title>
        <authorList>
            <person name="Errbii M."/>
            <person name="Myrie A."/>
        </authorList>
    </citation>
    <scope>NUCLEOTIDE SEQUENCE [LARGE SCALE GENOMIC DNA]</scope>
    <source>
        <strain evidence="6">JA-Hopewell-2020-01-JO</strain>
        <tissue evidence="6">Whole body</tissue>
    </source>
</reference>
<name>A0ABD1EHD0_HYPHA</name>